<feature type="region of interest" description="Disordered" evidence="6">
    <location>
        <begin position="307"/>
        <end position="405"/>
    </location>
</feature>
<comment type="similarity">
    <text evidence="1">Belongs to the sigma-70 factor family. ECF subfamily.</text>
</comment>
<dbReference type="NCBIfam" id="TIGR02937">
    <property type="entry name" value="sigma70-ECF"/>
    <property type="match status" value="1"/>
</dbReference>
<feature type="compositionally biased region" description="Basic and acidic residues" evidence="6">
    <location>
        <begin position="703"/>
        <end position="713"/>
    </location>
</feature>
<feature type="domain" description="Putative zinc-finger" evidence="8">
    <location>
        <begin position="198"/>
        <end position="232"/>
    </location>
</feature>
<feature type="region of interest" description="Disordered" evidence="6">
    <location>
        <begin position="541"/>
        <end position="734"/>
    </location>
</feature>
<keyword evidence="3" id="KW-0731">Sigma factor</keyword>
<feature type="domain" description="RNA polymerase sigma-70 region 2" evidence="7">
    <location>
        <begin position="33"/>
        <end position="101"/>
    </location>
</feature>
<dbReference type="PANTHER" id="PTHR43133">
    <property type="entry name" value="RNA POLYMERASE ECF-TYPE SIGMA FACTO"/>
    <property type="match status" value="1"/>
</dbReference>
<feature type="compositionally biased region" description="Basic and acidic residues" evidence="6">
    <location>
        <begin position="654"/>
        <end position="674"/>
    </location>
</feature>
<name>A0ABT4UAB2_9ACTN</name>
<feature type="compositionally biased region" description="Pro residues" evidence="6">
    <location>
        <begin position="309"/>
        <end position="348"/>
    </location>
</feature>
<dbReference type="EMBL" id="JAQFWQ010000075">
    <property type="protein sequence ID" value="MDA2813335.1"/>
    <property type="molecule type" value="Genomic_DNA"/>
</dbReference>
<dbReference type="InterPro" id="IPR041916">
    <property type="entry name" value="Anti_sigma_zinc_sf"/>
</dbReference>
<protein>
    <submittedName>
        <fullName evidence="9">Sigma-70 family RNA polymerase sigma factor</fullName>
    </submittedName>
</protein>
<dbReference type="Gene3D" id="1.10.10.10">
    <property type="entry name" value="Winged helix-like DNA-binding domain superfamily/Winged helix DNA-binding domain"/>
    <property type="match status" value="1"/>
</dbReference>
<keyword evidence="4" id="KW-0238">DNA-binding</keyword>
<dbReference type="InterPro" id="IPR013325">
    <property type="entry name" value="RNA_pol_sigma_r2"/>
</dbReference>
<dbReference type="SUPFAM" id="SSF88946">
    <property type="entry name" value="Sigma2 domain of RNA polymerase sigma factors"/>
    <property type="match status" value="1"/>
</dbReference>
<dbReference type="PANTHER" id="PTHR43133:SF8">
    <property type="entry name" value="RNA POLYMERASE SIGMA FACTOR HI_1459-RELATED"/>
    <property type="match status" value="1"/>
</dbReference>
<dbReference type="InterPro" id="IPR039425">
    <property type="entry name" value="RNA_pol_sigma-70-like"/>
</dbReference>
<proteinExistence type="inferred from homology"/>
<evidence type="ECO:0000256" key="2">
    <source>
        <dbReference type="ARBA" id="ARBA00023015"/>
    </source>
</evidence>
<keyword evidence="10" id="KW-1185">Reference proteome</keyword>
<evidence type="ECO:0000256" key="4">
    <source>
        <dbReference type="ARBA" id="ARBA00023125"/>
    </source>
</evidence>
<dbReference type="InterPro" id="IPR013324">
    <property type="entry name" value="RNA_pol_sigma_r3/r4-like"/>
</dbReference>
<evidence type="ECO:0000259" key="7">
    <source>
        <dbReference type="Pfam" id="PF04542"/>
    </source>
</evidence>
<gene>
    <name evidence="9" type="ORF">O4J56_22000</name>
</gene>
<reference evidence="9 10" key="1">
    <citation type="submission" date="2023-01" db="EMBL/GenBank/DDBJ databases">
        <title>Draft genome sequence of Nocardiopsis sp. RSe5-2 isolated from halophytes.</title>
        <authorList>
            <person name="Duangmal K."/>
            <person name="Chantavorakit T."/>
        </authorList>
    </citation>
    <scope>NUCLEOTIDE SEQUENCE [LARGE SCALE GENOMIC DNA]</scope>
    <source>
        <strain evidence="9 10">RSe5-2</strain>
    </source>
</reference>
<evidence type="ECO:0000256" key="6">
    <source>
        <dbReference type="SAM" id="MobiDB-lite"/>
    </source>
</evidence>
<dbReference type="SUPFAM" id="SSF88659">
    <property type="entry name" value="Sigma3 and sigma4 domains of RNA polymerase sigma factors"/>
    <property type="match status" value="1"/>
</dbReference>
<feature type="compositionally biased region" description="Low complexity" evidence="6">
    <location>
        <begin position="610"/>
        <end position="637"/>
    </location>
</feature>
<dbReference type="Pfam" id="PF04542">
    <property type="entry name" value="Sigma70_r2"/>
    <property type="match status" value="1"/>
</dbReference>
<dbReference type="InterPro" id="IPR014284">
    <property type="entry name" value="RNA_pol_sigma-70_dom"/>
</dbReference>
<evidence type="ECO:0000313" key="10">
    <source>
        <dbReference type="Proteomes" id="UP001527866"/>
    </source>
</evidence>
<dbReference type="Proteomes" id="UP001527866">
    <property type="component" value="Unassembled WGS sequence"/>
</dbReference>
<evidence type="ECO:0000256" key="1">
    <source>
        <dbReference type="ARBA" id="ARBA00010641"/>
    </source>
</evidence>
<evidence type="ECO:0000259" key="8">
    <source>
        <dbReference type="Pfam" id="PF13490"/>
    </source>
</evidence>
<keyword evidence="2" id="KW-0805">Transcription regulation</keyword>
<dbReference type="InterPro" id="IPR027383">
    <property type="entry name" value="Znf_put"/>
</dbReference>
<organism evidence="9 10">
    <name type="scientific">Nocardiopsis endophytica</name>
    <dbReference type="NCBI Taxonomy" id="3018445"/>
    <lineage>
        <taxon>Bacteria</taxon>
        <taxon>Bacillati</taxon>
        <taxon>Actinomycetota</taxon>
        <taxon>Actinomycetes</taxon>
        <taxon>Streptosporangiales</taxon>
        <taxon>Nocardiopsidaceae</taxon>
        <taxon>Nocardiopsis</taxon>
    </lineage>
</organism>
<accession>A0ABT4UAB2</accession>
<feature type="compositionally biased region" description="Pro residues" evidence="6">
    <location>
        <begin position="638"/>
        <end position="653"/>
    </location>
</feature>
<evidence type="ECO:0000256" key="5">
    <source>
        <dbReference type="ARBA" id="ARBA00023163"/>
    </source>
</evidence>
<feature type="region of interest" description="Disordered" evidence="6">
    <location>
        <begin position="487"/>
        <end position="522"/>
    </location>
</feature>
<dbReference type="Gene3D" id="1.10.10.1320">
    <property type="entry name" value="Anti-sigma factor, zinc-finger domain"/>
    <property type="match status" value="1"/>
</dbReference>
<keyword evidence="5" id="KW-0804">Transcription</keyword>
<feature type="compositionally biased region" description="Basic and acidic residues" evidence="6">
    <location>
        <begin position="552"/>
        <end position="563"/>
    </location>
</feature>
<comment type="caution">
    <text evidence="9">The sequence shown here is derived from an EMBL/GenBank/DDBJ whole genome shotgun (WGS) entry which is preliminary data.</text>
</comment>
<sequence length="962" mass="99700">MADARGEHTELLAGDDELLDRVRAGDTGAFGTLWERHVDAARGLARQLVRGEAEVDDAVADAFARVLDVLQRGGGPSAGFRPYLLTALRHCVYDRGRKDKRQVVTDDMERFDSGEPFVDPALEGLERSLIARAFLSLRPDWQSVLWYTEIEGLGPAEAAGYLGKDPGSVAAMAYRAREGLRRAYLQMHLAGGAPAESCRPALELLGGYVRGGLAKRDTAVVERHLDDCAQCREVCAELMDVNVGLRGLVLPLIAGPAAAGYLASLPAGALSGGWWTRMSKGQQQATAAGTAATAVAAAVALALVGAEEPLPPPGSPPPAAAPPADDPPQEAPPEADPPQDPPQDPPADPPEDPPDEEDPPPDPADPPEEDEPAPDEPDPEDPPVPDEPGRPAFAAQVDPVGSLVPGRPGIVVMSVANEGDPAEDDVIADILLPDGVSFGEGGGPGNTVPFAPGEDGWSCTPSDRGARCVRSGLDAGESTTEYLDVDVDGGAQAGDPPRIRVSSGGESVSAGGTYGVDPEGTPARYATAGRVRVESVGNALLTCEDPEPPEDDHDHDHGHDHDGWPWWPGVVGGGHGHDYGHGHDNGHGHGVGHDGHDGQGAAPPADERPAPVALDLPDAPEGPAGPDGSEGPELPGAPEAPEPPSSSAPAPPEGPKKPEAPEAPSPEKPEKPEAPDPETPEPPEHPEEPEPPEPEPGPCSEAQQRKGDQRDNDLWDMVPLDLDSDPATRTSSSARWTLPSGGSVRWAGLYFSGVGDPGTASARIKGPGSSSYTEVAASDVRTAELPGYTAYHAFADVTSQVRAGGGGEWWVADVPGKEGVSTYAGWSLVVVLEDPSERFNQAMVLDDAAAVFHGGGVRFPLAGLLPAAVSGTVDVVAWEGDADLPGDRVLLNGSPLTPSGGDRDPDNAFAGHARGGIGPPLAFGTDVVRFPARLPRDPEVRIETEGDAVLAGVVAVTAPMRT</sequence>
<dbReference type="InterPro" id="IPR036388">
    <property type="entry name" value="WH-like_DNA-bd_sf"/>
</dbReference>
<evidence type="ECO:0000313" key="9">
    <source>
        <dbReference type="EMBL" id="MDA2813335.1"/>
    </source>
</evidence>
<dbReference type="Gene3D" id="1.10.1740.10">
    <property type="match status" value="1"/>
</dbReference>
<dbReference type="Pfam" id="PF13490">
    <property type="entry name" value="zf-HC2"/>
    <property type="match status" value="1"/>
</dbReference>
<feature type="compositionally biased region" description="Acidic residues" evidence="6">
    <location>
        <begin position="349"/>
        <end position="384"/>
    </location>
</feature>
<feature type="compositionally biased region" description="Basic and acidic residues" evidence="6">
    <location>
        <begin position="575"/>
        <end position="597"/>
    </location>
</feature>
<feature type="compositionally biased region" description="Low complexity" evidence="6">
    <location>
        <begin position="488"/>
        <end position="511"/>
    </location>
</feature>
<dbReference type="RefSeq" id="WP_270688276.1">
    <property type="nucleotide sequence ID" value="NZ_JAQFWQ010000075.1"/>
</dbReference>
<evidence type="ECO:0000256" key="3">
    <source>
        <dbReference type="ARBA" id="ARBA00023082"/>
    </source>
</evidence>
<dbReference type="InterPro" id="IPR007627">
    <property type="entry name" value="RNA_pol_sigma70_r2"/>
</dbReference>